<dbReference type="Proteomes" id="UP000789390">
    <property type="component" value="Unassembled WGS sequence"/>
</dbReference>
<dbReference type="GO" id="GO:0042813">
    <property type="term" value="F:Wnt receptor activity"/>
    <property type="evidence" value="ECO:0007669"/>
    <property type="project" value="TreeGrafter"/>
</dbReference>
<dbReference type="InterPro" id="IPR011042">
    <property type="entry name" value="6-blade_b-propeller_TolB-like"/>
</dbReference>
<evidence type="ECO:0000313" key="3">
    <source>
        <dbReference type="Proteomes" id="UP000789390"/>
    </source>
</evidence>
<organism evidence="2 3">
    <name type="scientific">Daphnia galeata</name>
    <dbReference type="NCBI Taxonomy" id="27404"/>
    <lineage>
        <taxon>Eukaryota</taxon>
        <taxon>Metazoa</taxon>
        <taxon>Ecdysozoa</taxon>
        <taxon>Arthropoda</taxon>
        <taxon>Crustacea</taxon>
        <taxon>Branchiopoda</taxon>
        <taxon>Diplostraca</taxon>
        <taxon>Cladocera</taxon>
        <taxon>Anomopoda</taxon>
        <taxon>Daphniidae</taxon>
        <taxon>Daphnia</taxon>
    </lineage>
</organism>
<dbReference type="SUPFAM" id="SSF63825">
    <property type="entry name" value="YWTD domain"/>
    <property type="match status" value="1"/>
</dbReference>
<comment type="caution">
    <text evidence="2">The sequence shown here is derived from an EMBL/GenBank/DDBJ whole genome shotgun (WGS) entry which is preliminary data.</text>
</comment>
<dbReference type="SMART" id="SM00135">
    <property type="entry name" value="LY"/>
    <property type="match status" value="3"/>
</dbReference>
<dbReference type="GO" id="GO:0060070">
    <property type="term" value="P:canonical Wnt signaling pathway"/>
    <property type="evidence" value="ECO:0007669"/>
    <property type="project" value="TreeGrafter"/>
</dbReference>
<sequence length="224" mass="25331">MYNKEKRVWSSTKKISSSGALSPLLLILWPTKENNLHYMKIEKKTTLMMVIRSLRKGHQSSYQSSSDDDGGETVLFENAEMVEGLDVDPFTENIYWTEVTRGTVVVGHKNHDGDYERLVLARDLHSPKGITIASEFGKMFIVEGRISHVISVWHMDGGHRKELVHVYGTVSGMAYDGKHLYFSDSLRSTIERIKVGENRTVLRSHLGTPVAMDISSGSVFWLTQ</sequence>
<dbReference type="OrthoDB" id="6345916at2759"/>
<keyword evidence="3" id="KW-1185">Reference proteome</keyword>
<gene>
    <name evidence="2" type="ORF">DGAL_LOCUS9113</name>
</gene>
<evidence type="ECO:0000313" key="2">
    <source>
        <dbReference type="EMBL" id="CAH0105968.1"/>
    </source>
</evidence>
<dbReference type="Gene3D" id="2.120.10.30">
    <property type="entry name" value="TolB, C-terminal domain"/>
    <property type="match status" value="1"/>
</dbReference>
<keyword evidence="1" id="KW-0245">EGF-like domain</keyword>
<dbReference type="AlphaFoldDB" id="A0A8J2WG32"/>
<dbReference type="GO" id="GO:0005886">
    <property type="term" value="C:plasma membrane"/>
    <property type="evidence" value="ECO:0007669"/>
    <property type="project" value="TreeGrafter"/>
</dbReference>
<dbReference type="EMBL" id="CAKKLH010000208">
    <property type="protein sequence ID" value="CAH0105968.1"/>
    <property type="molecule type" value="Genomic_DNA"/>
</dbReference>
<evidence type="ECO:0000256" key="1">
    <source>
        <dbReference type="ARBA" id="ARBA00022536"/>
    </source>
</evidence>
<reference evidence="2" key="1">
    <citation type="submission" date="2021-11" db="EMBL/GenBank/DDBJ databases">
        <authorList>
            <person name="Schell T."/>
        </authorList>
    </citation>
    <scope>NUCLEOTIDE SEQUENCE</scope>
    <source>
        <strain evidence="2">M5</strain>
    </source>
</reference>
<name>A0A8J2WG32_9CRUS</name>
<accession>A0A8J2WG32</accession>
<protein>
    <submittedName>
        <fullName evidence="2">Uncharacterized protein</fullName>
    </submittedName>
</protein>
<proteinExistence type="predicted"/>
<dbReference type="InterPro" id="IPR050778">
    <property type="entry name" value="Cueball_EGF_LRP_Nidogen"/>
</dbReference>
<dbReference type="PANTHER" id="PTHR46513">
    <property type="entry name" value="VITELLOGENIN RECEPTOR-LIKE PROTEIN-RELATED-RELATED"/>
    <property type="match status" value="1"/>
</dbReference>
<dbReference type="PANTHER" id="PTHR46513:SF13">
    <property type="entry name" value="EGF-LIKE DOMAIN-CONTAINING PROTEIN"/>
    <property type="match status" value="1"/>
</dbReference>
<dbReference type="GO" id="GO:0017147">
    <property type="term" value="F:Wnt-protein binding"/>
    <property type="evidence" value="ECO:0007669"/>
    <property type="project" value="TreeGrafter"/>
</dbReference>
<dbReference type="InterPro" id="IPR000033">
    <property type="entry name" value="LDLR_classB_rpt"/>
</dbReference>